<accession>A0ABR8STG4</accession>
<evidence type="ECO:0000313" key="2">
    <source>
        <dbReference type="EMBL" id="MBD7966628.1"/>
    </source>
</evidence>
<dbReference type="RefSeq" id="WP_191797336.1">
    <property type="nucleotide sequence ID" value="NZ_JACSQL010000001.1"/>
</dbReference>
<dbReference type="SUPFAM" id="SSF55729">
    <property type="entry name" value="Acyl-CoA N-acyltransferases (Nat)"/>
    <property type="match status" value="1"/>
</dbReference>
<sequence>MYDILPGENEFYVDQNGEKAASIGFIPRGKDSEGYEVIDVDHTSVSDELQGKGVGAALVKRIVEHAKENNLRIVPTCPFTESTIRKHPEYQDVLAKQ</sequence>
<dbReference type="PANTHER" id="PTHR31435">
    <property type="entry name" value="PROTEIN NATD1"/>
    <property type="match status" value="1"/>
</dbReference>
<feature type="domain" description="N-acetyltransferase" evidence="1">
    <location>
        <begin position="3"/>
        <end position="95"/>
    </location>
</feature>
<dbReference type="Proteomes" id="UP000608071">
    <property type="component" value="Unassembled WGS sequence"/>
</dbReference>
<organism evidence="2 3">
    <name type="scientific">Paenibacillus gallinarum</name>
    <dbReference type="NCBI Taxonomy" id="2762232"/>
    <lineage>
        <taxon>Bacteria</taxon>
        <taxon>Bacillati</taxon>
        <taxon>Bacillota</taxon>
        <taxon>Bacilli</taxon>
        <taxon>Bacillales</taxon>
        <taxon>Paenibacillaceae</taxon>
        <taxon>Paenibacillus</taxon>
    </lineage>
</organism>
<dbReference type="Pfam" id="PF14542">
    <property type="entry name" value="Acetyltransf_CG"/>
    <property type="match status" value="1"/>
</dbReference>
<dbReference type="Gene3D" id="3.40.630.30">
    <property type="match status" value="1"/>
</dbReference>
<proteinExistence type="predicted"/>
<evidence type="ECO:0000313" key="3">
    <source>
        <dbReference type="Proteomes" id="UP000608071"/>
    </source>
</evidence>
<comment type="caution">
    <text evidence="2">The sequence shown here is derived from an EMBL/GenBank/DDBJ whole genome shotgun (WGS) entry which is preliminary data.</text>
</comment>
<dbReference type="InterPro" id="IPR016181">
    <property type="entry name" value="Acyl_CoA_acyltransferase"/>
</dbReference>
<dbReference type="InterPro" id="IPR031165">
    <property type="entry name" value="GNAT_YJDJ"/>
</dbReference>
<protein>
    <submittedName>
        <fullName evidence="2">N-acetyltransferase</fullName>
    </submittedName>
</protein>
<dbReference type="EMBL" id="JACSQL010000001">
    <property type="protein sequence ID" value="MBD7966628.1"/>
    <property type="molecule type" value="Genomic_DNA"/>
</dbReference>
<evidence type="ECO:0000259" key="1">
    <source>
        <dbReference type="PROSITE" id="PS51729"/>
    </source>
</evidence>
<dbReference type="InterPro" id="IPR045057">
    <property type="entry name" value="Gcn5-rel_NAT"/>
</dbReference>
<gene>
    <name evidence="2" type="ORF">H9647_00975</name>
</gene>
<dbReference type="PROSITE" id="PS51729">
    <property type="entry name" value="GNAT_YJDJ"/>
    <property type="match status" value="1"/>
</dbReference>
<dbReference type="CDD" id="cd04301">
    <property type="entry name" value="NAT_SF"/>
    <property type="match status" value="1"/>
</dbReference>
<dbReference type="PANTHER" id="PTHR31435:SF10">
    <property type="entry name" value="BSR4717 PROTEIN"/>
    <property type="match status" value="1"/>
</dbReference>
<keyword evidence="3" id="KW-1185">Reference proteome</keyword>
<reference evidence="2 3" key="1">
    <citation type="submission" date="2020-08" db="EMBL/GenBank/DDBJ databases">
        <title>A Genomic Blueprint of the Chicken Gut Microbiome.</title>
        <authorList>
            <person name="Gilroy R."/>
            <person name="Ravi A."/>
            <person name="Getino M."/>
            <person name="Pursley I."/>
            <person name="Horton D.L."/>
            <person name="Alikhan N.-F."/>
            <person name="Baker D."/>
            <person name="Gharbi K."/>
            <person name="Hall N."/>
            <person name="Watson M."/>
            <person name="Adriaenssens E.M."/>
            <person name="Foster-Nyarko E."/>
            <person name="Jarju S."/>
            <person name="Secka A."/>
            <person name="Antonio M."/>
            <person name="Oren A."/>
            <person name="Chaudhuri R."/>
            <person name="La Ragione R.M."/>
            <person name="Hildebrand F."/>
            <person name="Pallen M.J."/>
        </authorList>
    </citation>
    <scope>NUCLEOTIDE SEQUENCE [LARGE SCALE GENOMIC DNA]</scope>
    <source>
        <strain evidence="2 3">Sa2BVA9</strain>
    </source>
</reference>
<name>A0ABR8STG4_9BACL</name>